<comment type="caution">
    <text evidence="3">The sequence shown here is derived from an EMBL/GenBank/DDBJ whole genome shotgun (WGS) entry which is preliminary data.</text>
</comment>
<dbReference type="EMBL" id="BFAD01000006">
    <property type="protein sequence ID" value="GBE84248.1"/>
    <property type="molecule type" value="Genomic_DNA"/>
</dbReference>
<evidence type="ECO:0000313" key="4">
    <source>
        <dbReference type="Proteomes" id="UP000287166"/>
    </source>
</evidence>
<dbReference type="InterPro" id="IPR045340">
    <property type="entry name" value="DUF6533"/>
</dbReference>
<feature type="domain" description="DUF6533" evidence="2">
    <location>
        <begin position="18"/>
        <end position="62"/>
    </location>
</feature>
<feature type="transmembrane region" description="Helical" evidence="1">
    <location>
        <begin position="119"/>
        <end position="146"/>
    </location>
</feature>
<dbReference type="AlphaFoldDB" id="A0A401GPV5"/>
<feature type="transmembrane region" description="Helical" evidence="1">
    <location>
        <begin position="59"/>
        <end position="78"/>
    </location>
</feature>
<organism evidence="3 4">
    <name type="scientific">Sparassis crispa</name>
    <dbReference type="NCBI Taxonomy" id="139825"/>
    <lineage>
        <taxon>Eukaryota</taxon>
        <taxon>Fungi</taxon>
        <taxon>Dikarya</taxon>
        <taxon>Basidiomycota</taxon>
        <taxon>Agaricomycotina</taxon>
        <taxon>Agaricomycetes</taxon>
        <taxon>Polyporales</taxon>
        <taxon>Sparassidaceae</taxon>
        <taxon>Sparassis</taxon>
    </lineage>
</organism>
<keyword evidence="1" id="KW-0812">Transmembrane</keyword>
<dbReference type="GeneID" id="38781165"/>
<keyword evidence="1" id="KW-1133">Transmembrane helix</keyword>
<feature type="transmembrane region" description="Helical" evidence="1">
    <location>
        <begin position="166"/>
        <end position="186"/>
    </location>
</feature>
<evidence type="ECO:0000313" key="3">
    <source>
        <dbReference type="EMBL" id="GBE84248.1"/>
    </source>
</evidence>
<keyword evidence="4" id="KW-1185">Reference proteome</keyword>
<proteinExistence type="predicted"/>
<feature type="transmembrane region" description="Helical" evidence="1">
    <location>
        <begin position="207"/>
        <end position="232"/>
    </location>
</feature>
<dbReference type="RefSeq" id="XP_027615161.1">
    <property type="nucleotide sequence ID" value="XM_027759360.1"/>
</dbReference>
<feature type="transmembrane region" description="Helical" evidence="1">
    <location>
        <begin position="238"/>
        <end position="258"/>
    </location>
</feature>
<dbReference type="Proteomes" id="UP000287166">
    <property type="component" value="Unassembled WGS sequence"/>
</dbReference>
<sequence length="334" mass="37891">MSLTELTGALHDIRIIRYSELASSMIIVYDHLITFNDELELIWNSSLSLGKCLFLVNRYYALVSVFFNNYALFSPSITDSVSLHWYKWQGWTGVVTFVLAEMILQLRLYALYFFSKKVLIIMASTCIIATAFSAVVMGWVLSGISASSDAIPGIKFCVATGVSHHFWTFWVPMLVSESVLCVLALYRGFENYYGGTLFRTGKRLVEVLIRDSVFYFVVMFATYLVNAIVFIVGTSNEVEVPIGFAVALSCVLGNRLCLNVRGMIRHDYDDSLTTMTAPSAHRLDFAHSPPRPHARPSPHPHIHAHHREANIDFWDRTELSHIEMTDLREMRAEP</sequence>
<name>A0A401GPV5_9APHY</name>
<reference evidence="3 4" key="1">
    <citation type="journal article" date="2018" name="Sci. Rep.">
        <title>Genome sequence of the cauliflower mushroom Sparassis crispa (Hanabiratake) and its association with beneficial usage.</title>
        <authorList>
            <person name="Kiyama R."/>
            <person name="Furutani Y."/>
            <person name="Kawaguchi K."/>
            <person name="Nakanishi T."/>
        </authorList>
    </citation>
    <scope>NUCLEOTIDE SEQUENCE [LARGE SCALE GENOMIC DNA]</scope>
</reference>
<dbReference type="InParanoid" id="A0A401GPV5"/>
<feature type="transmembrane region" description="Helical" evidence="1">
    <location>
        <begin position="90"/>
        <end position="112"/>
    </location>
</feature>
<gene>
    <name evidence="3" type="ORF">SCP_0602260</name>
</gene>
<dbReference type="Pfam" id="PF20151">
    <property type="entry name" value="DUF6533"/>
    <property type="match status" value="1"/>
</dbReference>
<keyword evidence="1" id="KW-0472">Membrane</keyword>
<dbReference type="OrthoDB" id="3349377at2759"/>
<protein>
    <recommendedName>
        <fullName evidence="2">DUF6533 domain-containing protein</fullName>
    </recommendedName>
</protein>
<evidence type="ECO:0000256" key="1">
    <source>
        <dbReference type="SAM" id="Phobius"/>
    </source>
</evidence>
<accession>A0A401GPV5</accession>
<evidence type="ECO:0000259" key="2">
    <source>
        <dbReference type="Pfam" id="PF20151"/>
    </source>
</evidence>